<feature type="domain" description="CMP" evidence="10">
    <location>
        <begin position="40"/>
        <end position="150"/>
    </location>
</feature>
<keyword evidence="4 6" id="KW-0371">Homeobox</keyword>
<feature type="domain" description="Homeobox" evidence="9">
    <location>
        <begin position="273"/>
        <end position="343"/>
    </location>
</feature>
<organism evidence="11 12">
    <name type="scientific">Mya arenaria</name>
    <name type="common">Soft-shell clam</name>
    <dbReference type="NCBI Taxonomy" id="6604"/>
    <lineage>
        <taxon>Eukaryota</taxon>
        <taxon>Metazoa</taxon>
        <taxon>Spiralia</taxon>
        <taxon>Lophotrochozoa</taxon>
        <taxon>Mollusca</taxon>
        <taxon>Bivalvia</taxon>
        <taxon>Autobranchia</taxon>
        <taxon>Heteroconchia</taxon>
        <taxon>Euheterodonta</taxon>
        <taxon>Imparidentia</taxon>
        <taxon>Neoheterodontei</taxon>
        <taxon>Myida</taxon>
        <taxon>Myoidea</taxon>
        <taxon>Myidae</taxon>
        <taxon>Mya</taxon>
    </lineage>
</organism>
<comment type="subcellular location">
    <subcellularLocation>
        <location evidence="6 7">Nucleus</location>
    </subcellularLocation>
</comment>
<feature type="compositionally biased region" description="Polar residues" evidence="8">
    <location>
        <begin position="662"/>
        <end position="678"/>
    </location>
</feature>
<dbReference type="Gene3D" id="3.10.20.710">
    <property type="entry name" value="SATB, ubiquitin-like oligomerisation domain"/>
    <property type="match status" value="1"/>
</dbReference>
<dbReference type="PANTHER" id="PTHR15116">
    <property type="entry name" value="DNA-BINDING PROTEIN SATB FAMILY MEMBER"/>
    <property type="match status" value="1"/>
</dbReference>
<dbReference type="Gene3D" id="1.10.10.60">
    <property type="entry name" value="Homeodomain-like"/>
    <property type="match status" value="2"/>
</dbReference>
<dbReference type="InterPro" id="IPR039673">
    <property type="entry name" value="SATB1/SATB2"/>
</dbReference>
<accession>A0ABY7F775</accession>
<feature type="DNA-binding region" description="Homeobox" evidence="6">
    <location>
        <begin position="275"/>
        <end position="344"/>
    </location>
</feature>
<feature type="compositionally biased region" description="Basic and acidic residues" evidence="8">
    <location>
        <begin position="506"/>
        <end position="516"/>
    </location>
</feature>
<dbReference type="PROSITE" id="PS50071">
    <property type="entry name" value="HOMEOBOX_2"/>
    <property type="match status" value="2"/>
</dbReference>
<evidence type="ECO:0000256" key="1">
    <source>
        <dbReference type="ARBA" id="ARBA00022737"/>
    </source>
</evidence>
<dbReference type="PANTHER" id="PTHR15116:SF16">
    <property type="entry name" value="DEFECTIVE PROVENTRICULUS, ISOFORM A"/>
    <property type="match status" value="1"/>
</dbReference>
<keyword evidence="12" id="KW-1185">Reference proteome</keyword>
<dbReference type="SMART" id="SM00389">
    <property type="entry name" value="HOX"/>
    <property type="match status" value="2"/>
</dbReference>
<evidence type="ECO:0000259" key="10">
    <source>
        <dbReference type="PROSITE" id="PS51982"/>
    </source>
</evidence>
<dbReference type="InterPro" id="IPR009057">
    <property type="entry name" value="Homeodomain-like_sf"/>
</dbReference>
<protein>
    <submittedName>
        <fullName evidence="11">SATB2-like protein</fullName>
    </submittedName>
</protein>
<feature type="compositionally biased region" description="Polar residues" evidence="8">
    <location>
        <begin position="440"/>
        <end position="452"/>
    </location>
</feature>
<evidence type="ECO:0000313" key="12">
    <source>
        <dbReference type="Proteomes" id="UP001164746"/>
    </source>
</evidence>
<proteinExistence type="predicted"/>
<name>A0ABY7F775_MYAAR</name>
<feature type="compositionally biased region" description="Polar residues" evidence="8">
    <location>
        <begin position="227"/>
        <end position="243"/>
    </location>
</feature>
<evidence type="ECO:0000259" key="9">
    <source>
        <dbReference type="PROSITE" id="PS50071"/>
    </source>
</evidence>
<feature type="DNA-binding region" description="Homeobox" evidence="6">
    <location>
        <begin position="694"/>
        <end position="763"/>
    </location>
</feature>
<feature type="compositionally biased region" description="Basic and acidic residues" evidence="8">
    <location>
        <begin position="456"/>
        <end position="489"/>
    </location>
</feature>
<gene>
    <name evidence="11" type="ORF">MAR_032642</name>
</gene>
<feature type="region of interest" description="Disordered" evidence="8">
    <location>
        <begin position="227"/>
        <end position="266"/>
    </location>
</feature>
<dbReference type="CDD" id="cd00086">
    <property type="entry name" value="homeodomain"/>
    <property type="match status" value="2"/>
</dbReference>
<reference evidence="11" key="1">
    <citation type="submission" date="2022-11" db="EMBL/GenBank/DDBJ databases">
        <title>Centuries of genome instability and evolution in soft-shell clam transmissible cancer (bioRxiv).</title>
        <authorList>
            <person name="Hart S.F.M."/>
            <person name="Yonemitsu M.A."/>
            <person name="Giersch R.M."/>
            <person name="Beal B.F."/>
            <person name="Arriagada G."/>
            <person name="Davis B.W."/>
            <person name="Ostrander E.A."/>
            <person name="Goff S.P."/>
            <person name="Metzger M.J."/>
        </authorList>
    </citation>
    <scope>NUCLEOTIDE SEQUENCE</scope>
    <source>
        <strain evidence="11">MELC-2E11</strain>
        <tissue evidence="11">Siphon/mantle</tissue>
    </source>
</reference>
<feature type="compositionally biased region" description="Basic and acidic residues" evidence="8">
    <location>
        <begin position="523"/>
        <end position="535"/>
    </location>
</feature>
<evidence type="ECO:0000256" key="3">
    <source>
        <dbReference type="ARBA" id="ARBA00023125"/>
    </source>
</evidence>
<dbReference type="Proteomes" id="UP001164746">
    <property type="component" value="Chromosome 10"/>
</dbReference>
<keyword evidence="1" id="KW-0677">Repeat</keyword>
<feature type="region of interest" description="Disordered" evidence="8">
    <location>
        <begin position="662"/>
        <end position="697"/>
    </location>
</feature>
<dbReference type="Pfam" id="PF00046">
    <property type="entry name" value="Homeodomain"/>
    <property type="match status" value="1"/>
</dbReference>
<dbReference type="EMBL" id="CP111021">
    <property type="protein sequence ID" value="WAR18048.1"/>
    <property type="molecule type" value="Genomic_DNA"/>
</dbReference>
<feature type="domain" description="Homeobox" evidence="9">
    <location>
        <begin position="692"/>
        <end position="762"/>
    </location>
</feature>
<dbReference type="InterPro" id="IPR001356">
    <property type="entry name" value="HD"/>
</dbReference>
<dbReference type="SUPFAM" id="SSF46689">
    <property type="entry name" value="Homeodomain-like"/>
    <property type="match status" value="2"/>
</dbReference>
<keyword evidence="3 6" id="KW-0238">DNA-binding</keyword>
<sequence>MVRHKDQPLPSREKLGMEKSKKFADLELMKNYYGNNVEGTRSLPIHCIIEQTSGRPSFNTPLDERSAHTSVELDSYAILPGTTPISECVQSALSKLGYNPGDVLGATGAIQIKNWKPLSFDTITDNSTANIEDLLGELTQVATLRIRICSSSSGVTGGKLSSGEEVKEPTISPEMRRAFDKWYEEQLKSYTEGNSGPAGLNLASAARELLAVQQQKISAAMTMTSGGVQDKLTPSQTQGHTPQVSPPVPRPKASSTPTADAFSHPAYQHYLPGKTRMRTSFDPECEIPRLQRWFAENQHPSREQMLLFLNELNLLDSRKGRRPLDLTNIIYWFKNARAAHRRATKNSSDDSFEMEDEKEAPSTGSGPDGIPFLPNRNAVYMVPYPHFPNISLNNLNNHLGLLSAHNKLNGQMLDREPCDLSLSGSRSKSPEEAKKFKTESLVNGSDRQSPLVKNQDISERIDIVKDKDNVENSPQRSDEGYSEMVEKSPSKSCSPEQDDNPADYSKSVKAESHEVNDMPTDLTVEKEKSGVKENIEECNNIDNDVPNDLSVKSSRKMSEDDRSDSPTDLRNSNGKRAYESDDDDNIESDYDDDQSIGSASSHDEAKLAALRESYLNSAHLNLGVVTSSPSSQPLHIPQFPHPLAMHYFPMNTHFYSQQSNPLKYPAHQQSSPNTTPKSSPGGGQENNSSHSRKRRTRVFIDPLSEIPKLEKWFLDDTHPSSYMIDKYCEELNSSDYRQKFPKLEPKNVQLWFKNHRAKVKRMRVGGVGDHMFV</sequence>
<evidence type="ECO:0000256" key="6">
    <source>
        <dbReference type="PROSITE-ProRule" id="PRU00108"/>
    </source>
</evidence>
<evidence type="ECO:0000256" key="4">
    <source>
        <dbReference type="ARBA" id="ARBA00023155"/>
    </source>
</evidence>
<evidence type="ECO:0000256" key="2">
    <source>
        <dbReference type="ARBA" id="ARBA00022843"/>
    </source>
</evidence>
<evidence type="ECO:0000256" key="5">
    <source>
        <dbReference type="ARBA" id="ARBA00023242"/>
    </source>
</evidence>
<dbReference type="PROSITE" id="PS51982">
    <property type="entry name" value="CMP"/>
    <property type="match status" value="1"/>
</dbReference>
<keyword evidence="5 6" id="KW-0539">Nucleus</keyword>
<keyword evidence="2" id="KW-0832">Ubl conjugation</keyword>
<feature type="compositionally biased region" description="Basic and acidic residues" evidence="8">
    <location>
        <begin position="428"/>
        <end position="438"/>
    </location>
</feature>
<dbReference type="InterPro" id="IPR038224">
    <property type="entry name" value="SATB_ULD_sf"/>
</dbReference>
<feature type="region of interest" description="Disordered" evidence="8">
    <location>
        <begin position="342"/>
        <end position="371"/>
    </location>
</feature>
<evidence type="ECO:0000313" key="11">
    <source>
        <dbReference type="EMBL" id="WAR18048.1"/>
    </source>
</evidence>
<feature type="compositionally biased region" description="Basic and acidic residues" evidence="8">
    <location>
        <begin position="556"/>
        <end position="567"/>
    </location>
</feature>
<evidence type="ECO:0000256" key="8">
    <source>
        <dbReference type="SAM" id="MobiDB-lite"/>
    </source>
</evidence>
<dbReference type="InterPro" id="IPR032392">
    <property type="entry name" value="ULD"/>
</dbReference>
<dbReference type="Pfam" id="PF16534">
    <property type="entry name" value="ULD"/>
    <property type="match status" value="1"/>
</dbReference>
<feature type="region of interest" description="Disordered" evidence="8">
    <location>
        <begin position="419"/>
        <end position="603"/>
    </location>
</feature>
<evidence type="ECO:0000256" key="7">
    <source>
        <dbReference type="RuleBase" id="RU000682"/>
    </source>
</evidence>
<feature type="compositionally biased region" description="Acidic residues" evidence="8">
    <location>
        <begin position="580"/>
        <end position="594"/>
    </location>
</feature>